<feature type="repeat" description="ANK" evidence="4">
    <location>
        <begin position="443"/>
        <end position="475"/>
    </location>
</feature>
<dbReference type="Proteomes" id="UP000325780">
    <property type="component" value="Unassembled WGS sequence"/>
</dbReference>
<keyword evidence="2" id="KW-0378">Hydrolase</keyword>
<evidence type="ECO:0000259" key="5">
    <source>
        <dbReference type="PROSITE" id="PS51382"/>
    </source>
</evidence>
<gene>
    <name evidence="7" type="ORF">BDV25DRAFT_133653</name>
</gene>
<dbReference type="GO" id="GO:0047389">
    <property type="term" value="F:glycerophosphocholine phosphodiesterase activity"/>
    <property type="evidence" value="ECO:0007669"/>
    <property type="project" value="TreeGrafter"/>
</dbReference>
<dbReference type="PROSITE" id="PS51704">
    <property type="entry name" value="GP_PDE"/>
    <property type="match status" value="1"/>
</dbReference>
<evidence type="ECO:0000256" key="2">
    <source>
        <dbReference type="ARBA" id="ARBA00022801"/>
    </source>
</evidence>
<organism evidence="7 8">
    <name type="scientific">Aspergillus avenaceus</name>
    <dbReference type="NCBI Taxonomy" id="36643"/>
    <lineage>
        <taxon>Eukaryota</taxon>
        <taxon>Fungi</taxon>
        <taxon>Dikarya</taxon>
        <taxon>Ascomycota</taxon>
        <taxon>Pezizomycotina</taxon>
        <taxon>Eurotiomycetes</taxon>
        <taxon>Eurotiomycetidae</taxon>
        <taxon>Eurotiales</taxon>
        <taxon>Aspergillaceae</taxon>
        <taxon>Aspergillus</taxon>
        <taxon>Aspergillus subgen. Circumdati</taxon>
    </lineage>
</organism>
<dbReference type="Gene3D" id="3.20.20.190">
    <property type="entry name" value="Phosphatidylinositol (PI) phosphodiesterase"/>
    <property type="match status" value="1"/>
</dbReference>
<evidence type="ECO:0000313" key="7">
    <source>
        <dbReference type="EMBL" id="KAE8145602.1"/>
    </source>
</evidence>
<keyword evidence="3 4" id="KW-0040">ANK repeat</keyword>
<dbReference type="SUPFAM" id="SSF51695">
    <property type="entry name" value="PLC-like phosphodiesterases"/>
    <property type="match status" value="1"/>
</dbReference>
<name>A0A5N6TGZ8_ASPAV</name>
<feature type="repeat" description="ANK" evidence="4">
    <location>
        <begin position="309"/>
        <end position="335"/>
    </location>
</feature>
<keyword evidence="1" id="KW-0677">Repeat</keyword>
<sequence length="1017" mass="113175">MSLHCSKFGKQIQRRQLDLPEYAASFVNYKALKKLIKQLSATPTIPAQSSAGVAQNVPEAQAALRANKEVFFFRLEREIEKVNTFYLQKEAEFSLRLKTLVDKKRVIQSRTVTSSKAPANYVALFEGFQQFDGDLNKLQSRMKELYLHRAVEVQPCFNRDVLRDLSDRATTARLELEAWAEGENIHFDNTRPADRVFAVQPFGSDEEDLDLQILQSATAGNLQTLREWTAKLQSSPDARDRATRTFLAAINEFSDDVLAVLLESGLVDIFAEDDINERNCLHEAAISGREFVFKSGLAAGVDISRSDVYGRLPLHYACIHGRVEMVKDLLGAGSQTVDVMDHDNFTPLIHSIVKNQLACAEQLLQNNARIDPASESDHIPLNLACQYGSLPIVRMLLERHARLLPDAEGLYPQHMVARASQSPELLMILKQHGADLNQRDKLYQWTPLFHAASEGCVDCLRALLELGVDADVVDEKGLAAMYYAAWEGHLECMLLLWSPRNEISSSQRPLDVFNGVKVQEPGPMVGSHMEDVEPFGGTEIVDGIPDLSLPPPIIPLRRYGHNFLDKKVFVQIMFDTGTGGSISFDQAGRHPAARLTISSKLSDLIPRTIMLPIQEDSRLISFQIDNLDTFAVDFEVFPTFGSKVIAKTVALPAVFEAEHSSTGSCCLPLFDPRLRSIGQLRFAFQVIKPYHGDPLEITHFATYWKATSAIDSEHNGLVTGSSLSGDHVQLFVQLTRDRIPVLYPCFTIEHHGIEIPICHLSYSQFQAIGLERGVDRSELVRFLQKSAVDDLAQAHRLLASSFLSLKDVLERLPIGVNVNLSILYPSCVEERALNMVSLADVNSFADAILTDVFDHARMSRVQTPEFMRSVVFTSYNPNICVALNWKQPNYPVLLCNDLGQIRDLARDIGSLPGVNSSGRASMSIKESARIAQSNNFMGLICRSSLLNVVPALVETIKELGLVLVADTSDEIEPSEHREVLGAANAMGMVEWAYRMPDGVNGVMKANGILRFNDTIDM</sequence>
<dbReference type="Pfam" id="PF12796">
    <property type="entry name" value="Ank_2"/>
    <property type="match status" value="2"/>
</dbReference>
<dbReference type="SUPFAM" id="SSF48403">
    <property type="entry name" value="Ankyrin repeat"/>
    <property type="match status" value="1"/>
</dbReference>
<protein>
    <submittedName>
        <fullName evidence="7">Ankyrin repeat protein nuc-2</fullName>
    </submittedName>
</protein>
<reference evidence="7 8" key="1">
    <citation type="submission" date="2019-04" db="EMBL/GenBank/DDBJ databases">
        <title>Friends and foes A comparative genomics study of 23 Aspergillus species from section Flavi.</title>
        <authorList>
            <consortium name="DOE Joint Genome Institute"/>
            <person name="Kjaerbolling I."/>
            <person name="Vesth T."/>
            <person name="Frisvad J.C."/>
            <person name="Nybo J.L."/>
            <person name="Theobald S."/>
            <person name="Kildgaard S."/>
            <person name="Isbrandt T."/>
            <person name="Kuo A."/>
            <person name="Sato A."/>
            <person name="Lyhne E.K."/>
            <person name="Kogle M.E."/>
            <person name="Wiebenga A."/>
            <person name="Kun R.S."/>
            <person name="Lubbers R.J."/>
            <person name="Makela M.R."/>
            <person name="Barry K."/>
            <person name="Chovatia M."/>
            <person name="Clum A."/>
            <person name="Daum C."/>
            <person name="Haridas S."/>
            <person name="He G."/>
            <person name="LaButti K."/>
            <person name="Lipzen A."/>
            <person name="Mondo S."/>
            <person name="Riley R."/>
            <person name="Salamov A."/>
            <person name="Simmons B.A."/>
            <person name="Magnuson J.K."/>
            <person name="Henrissat B."/>
            <person name="Mortensen U.H."/>
            <person name="Larsen T.O."/>
            <person name="Devries R.P."/>
            <person name="Grigoriev I.V."/>
            <person name="Machida M."/>
            <person name="Baker S.E."/>
            <person name="Andersen M.R."/>
        </authorList>
    </citation>
    <scope>NUCLEOTIDE SEQUENCE [LARGE SCALE GENOMIC DNA]</scope>
    <source>
        <strain evidence="7 8">IBT 18842</strain>
    </source>
</reference>
<dbReference type="CDD" id="cd14483">
    <property type="entry name" value="SPX_PHO81_NUC-2_like"/>
    <property type="match status" value="1"/>
</dbReference>
<dbReference type="AlphaFoldDB" id="A0A5N6TGZ8"/>
<feature type="domain" description="GP-PDE" evidence="6">
    <location>
        <begin position="697"/>
        <end position="999"/>
    </location>
</feature>
<keyword evidence="8" id="KW-1185">Reference proteome</keyword>
<dbReference type="InterPro" id="IPR030395">
    <property type="entry name" value="GP_PDE_dom"/>
</dbReference>
<dbReference type="Pfam" id="PF03009">
    <property type="entry name" value="GDPD"/>
    <property type="match status" value="1"/>
</dbReference>
<proteinExistence type="predicted"/>
<evidence type="ECO:0000259" key="6">
    <source>
        <dbReference type="PROSITE" id="PS51704"/>
    </source>
</evidence>
<dbReference type="EMBL" id="ML742330">
    <property type="protein sequence ID" value="KAE8145602.1"/>
    <property type="molecule type" value="Genomic_DNA"/>
</dbReference>
<dbReference type="SMART" id="SM00248">
    <property type="entry name" value="ANK"/>
    <property type="match status" value="8"/>
</dbReference>
<accession>A0A5N6TGZ8</accession>
<evidence type="ECO:0000256" key="4">
    <source>
        <dbReference type="PROSITE-ProRule" id="PRU00023"/>
    </source>
</evidence>
<dbReference type="Pfam" id="PF13637">
    <property type="entry name" value="Ank_4"/>
    <property type="match status" value="1"/>
</dbReference>
<dbReference type="PROSITE" id="PS51382">
    <property type="entry name" value="SPX"/>
    <property type="match status" value="1"/>
</dbReference>
<feature type="domain" description="SPX" evidence="5">
    <location>
        <begin position="6"/>
        <end position="246"/>
    </location>
</feature>
<dbReference type="GO" id="GO:0046475">
    <property type="term" value="P:glycerophospholipid catabolic process"/>
    <property type="evidence" value="ECO:0007669"/>
    <property type="project" value="TreeGrafter"/>
</dbReference>
<dbReference type="InterPro" id="IPR002110">
    <property type="entry name" value="Ankyrin_rpt"/>
</dbReference>
<dbReference type="InterPro" id="IPR004331">
    <property type="entry name" value="SPX_dom"/>
</dbReference>
<dbReference type="Gene3D" id="1.25.40.20">
    <property type="entry name" value="Ankyrin repeat-containing domain"/>
    <property type="match status" value="1"/>
</dbReference>
<dbReference type="OrthoDB" id="1577640at2759"/>
<dbReference type="Pfam" id="PF25329">
    <property type="entry name" value="C2_GDE1"/>
    <property type="match status" value="1"/>
</dbReference>
<dbReference type="PANTHER" id="PTHR22958">
    <property type="entry name" value="GLYCEROPHOSPHORYL DIESTER PHOSPHODIESTERASE"/>
    <property type="match status" value="1"/>
</dbReference>
<feature type="repeat" description="ANK" evidence="4">
    <location>
        <begin position="408"/>
        <end position="441"/>
    </location>
</feature>
<dbReference type="InterPro" id="IPR051578">
    <property type="entry name" value="GDPD"/>
</dbReference>
<dbReference type="PROSITE" id="PS50088">
    <property type="entry name" value="ANK_REPEAT"/>
    <property type="match status" value="3"/>
</dbReference>
<evidence type="ECO:0000313" key="8">
    <source>
        <dbReference type="Proteomes" id="UP000325780"/>
    </source>
</evidence>
<dbReference type="InterPro" id="IPR036770">
    <property type="entry name" value="Ankyrin_rpt-contain_sf"/>
</dbReference>
<dbReference type="PANTHER" id="PTHR22958:SF23">
    <property type="entry name" value="DEPENDENT KINASE INHIBITOR PHO81, PUTATIVE (AFU_ORTHOLOGUE AFUA_4G06020)-RELATED"/>
    <property type="match status" value="1"/>
</dbReference>
<dbReference type="InterPro" id="IPR017946">
    <property type="entry name" value="PLC-like_Pdiesterase_TIM-brl"/>
</dbReference>
<dbReference type="InterPro" id="IPR057506">
    <property type="entry name" value="C2_GPCPD1"/>
</dbReference>
<evidence type="ECO:0000256" key="1">
    <source>
        <dbReference type="ARBA" id="ARBA00022737"/>
    </source>
</evidence>
<evidence type="ECO:0000256" key="3">
    <source>
        <dbReference type="ARBA" id="ARBA00023043"/>
    </source>
</evidence>
<dbReference type="PROSITE" id="PS50297">
    <property type="entry name" value="ANK_REP_REGION"/>
    <property type="match status" value="1"/>
</dbReference>